<dbReference type="InterPro" id="IPR036866">
    <property type="entry name" value="RibonucZ/Hydroxyglut_hydro"/>
</dbReference>
<dbReference type="SUPFAM" id="SSF56281">
    <property type="entry name" value="Metallo-hydrolase/oxidoreductase"/>
    <property type="match status" value="1"/>
</dbReference>
<organism evidence="3 4">
    <name type="scientific">Hymenobacter tibetensis</name>
    <dbReference type="NCBI Taxonomy" id="497967"/>
    <lineage>
        <taxon>Bacteria</taxon>
        <taxon>Pseudomonadati</taxon>
        <taxon>Bacteroidota</taxon>
        <taxon>Cytophagia</taxon>
        <taxon>Cytophagales</taxon>
        <taxon>Hymenobacteraceae</taxon>
        <taxon>Hymenobacter</taxon>
    </lineage>
</organism>
<keyword evidence="2" id="KW-0732">Signal</keyword>
<evidence type="ECO:0000313" key="3">
    <source>
        <dbReference type="EMBL" id="UOG76036.1"/>
    </source>
</evidence>
<dbReference type="Gene3D" id="3.60.15.10">
    <property type="entry name" value="Ribonuclease Z/Hydroxyacylglutathione hydrolase-like"/>
    <property type="match status" value="1"/>
</dbReference>
<sequence>MHCYFWSFLLALLVALPARGQRTEPPAFTVVPLGVKGGIEEGNLSAYMVAPVGSSSYVCLDAGSLRQGIENAVRNKVFSVPADTVLRSYIKAYLVSHAHLDHVAGLLLNAPDDAPKDIYGLANCLTTIQNDYFNWRAWPNFGDGGNPPALRKYRFRELVPQQAVPLESTRLSVQTFVLSHAKPYQSAAFLLKSQDSYLLYLGDTGADELEQAHNLRAVWQAVRPLVKAHQLRAIFMEASYPNAQPSTQLFGHLTPALLMQEMNTLALLAGPDALRGLPVVVTHLKPTASNEQTIKKQLAEANKLQLKLIFPVQGQRLEF</sequence>
<name>A0ABY4D153_9BACT</name>
<keyword evidence="1" id="KW-0114">cAMP</keyword>
<feature type="chain" id="PRO_5045110319" evidence="2">
    <location>
        <begin position="21"/>
        <end position="319"/>
    </location>
</feature>
<evidence type="ECO:0000313" key="4">
    <source>
        <dbReference type="Proteomes" id="UP000831113"/>
    </source>
</evidence>
<keyword evidence="1" id="KW-0378">Hydrolase</keyword>
<dbReference type="Pfam" id="PF02112">
    <property type="entry name" value="PDEase_II"/>
    <property type="match status" value="1"/>
</dbReference>
<dbReference type="InterPro" id="IPR000396">
    <property type="entry name" value="Pdiesterase2"/>
</dbReference>
<keyword evidence="4" id="KW-1185">Reference proteome</keyword>
<gene>
    <name evidence="3" type="ORF">MTX78_05400</name>
</gene>
<proteinExistence type="inferred from homology"/>
<dbReference type="PRINTS" id="PR00388">
    <property type="entry name" value="PDIESTERASE2"/>
</dbReference>
<dbReference type="Proteomes" id="UP000831113">
    <property type="component" value="Chromosome"/>
</dbReference>
<dbReference type="RefSeq" id="WP_243800598.1">
    <property type="nucleotide sequence ID" value="NZ_CP094669.1"/>
</dbReference>
<accession>A0ABY4D153</accession>
<dbReference type="PANTHER" id="PTHR28283">
    <property type="entry name" value="3',5'-CYCLIC-NUCLEOTIDE PHOSPHODIESTERASE 1"/>
    <property type="match status" value="1"/>
</dbReference>
<evidence type="ECO:0000256" key="2">
    <source>
        <dbReference type="SAM" id="SignalP"/>
    </source>
</evidence>
<dbReference type="PANTHER" id="PTHR28283:SF1">
    <property type="entry name" value="3',5'-CYCLIC-NUCLEOTIDE PHOSPHODIESTERASE 1"/>
    <property type="match status" value="1"/>
</dbReference>
<evidence type="ECO:0000256" key="1">
    <source>
        <dbReference type="PIRNR" id="PIRNR000962"/>
    </source>
</evidence>
<feature type="signal peptide" evidence="2">
    <location>
        <begin position="1"/>
        <end position="20"/>
    </location>
</feature>
<protein>
    <submittedName>
        <fullName evidence="3">3',5'-cyclic-nucleotide phosphodiesterase</fullName>
    </submittedName>
</protein>
<comment type="similarity">
    <text evidence="1">Belongs to the cyclic nucleotide phosphodiesterase class-II family.</text>
</comment>
<dbReference type="EMBL" id="CP094669">
    <property type="protein sequence ID" value="UOG76036.1"/>
    <property type="molecule type" value="Genomic_DNA"/>
</dbReference>
<dbReference type="PIRSF" id="PIRSF000962">
    <property type="entry name" value="Cyc_nuc_PDEase"/>
    <property type="match status" value="1"/>
</dbReference>
<reference evidence="3 4" key="1">
    <citation type="submission" date="2022-03" db="EMBL/GenBank/DDBJ databases">
        <title>Hymenobactersp. isolated from the air.</title>
        <authorList>
            <person name="Won M."/>
            <person name="Kwon S.-W."/>
        </authorList>
    </citation>
    <scope>NUCLEOTIDE SEQUENCE [LARGE SCALE GENOMIC DNA]</scope>
    <source>
        <strain evidence="3 4">KACC 21982</strain>
    </source>
</reference>
<dbReference type="CDD" id="cd07735">
    <property type="entry name" value="class_II_PDE_MBL-fold"/>
    <property type="match status" value="1"/>
</dbReference>